<dbReference type="VEuPathDB" id="VectorBase:CSON005492"/>
<proteinExistence type="predicted"/>
<dbReference type="AlphaFoldDB" id="A0A336L7K7"/>
<accession>A0A336L7K7</accession>
<protein>
    <submittedName>
        <fullName evidence="1">CSON005492 protein</fullName>
    </submittedName>
</protein>
<reference evidence="1" key="1">
    <citation type="submission" date="2018-04" db="EMBL/GenBank/DDBJ databases">
        <authorList>
            <person name="Go L.Y."/>
            <person name="Mitchell J.A."/>
        </authorList>
    </citation>
    <scope>NUCLEOTIDE SEQUENCE</scope>
    <source>
        <tissue evidence="1">Whole organism</tissue>
    </source>
</reference>
<reference evidence="2" key="2">
    <citation type="submission" date="2018-07" db="EMBL/GenBank/DDBJ databases">
        <authorList>
            <person name="Quirk P.G."/>
            <person name="Krulwich T.A."/>
        </authorList>
    </citation>
    <scope>NUCLEOTIDE SEQUENCE</scope>
</reference>
<gene>
    <name evidence="1" type="primary">CSON005492</name>
</gene>
<evidence type="ECO:0000313" key="2">
    <source>
        <dbReference type="EMBL" id="SSX32833.1"/>
    </source>
</evidence>
<organism evidence="1">
    <name type="scientific">Culicoides sonorensis</name>
    <name type="common">Biting midge</name>
    <dbReference type="NCBI Taxonomy" id="179676"/>
    <lineage>
        <taxon>Eukaryota</taxon>
        <taxon>Metazoa</taxon>
        <taxon>Ecdysozoa</taxon>
        <taxon>Arthropoda</taxon>
        <taxon>Hexapoda</taxon>
        <taxon>Insecta</taxon>
        <taxon>Pterygota</taxon>
        <taxon>Neoptera</taxon>
        <taxon>Endopterygota</taxon>
        <taxon>Diptera</taxon>
        <taxon>Nematocera</taxon>
        <taxon>Chironomoidea</taxon>
        <taxon>Ceratopogonidae</taxon>
        <taxon>Ceratopogoninae</taxon>
        <taxon>Culicoides</taxon>
        <taxon>Monoculicoides</taxon>
    </lineage>
</organism>
<name>A0A336L7K7_CULSO</name>
<evidence type="ECO:0000313" key="1">
    <source>
        <dbReference type="EMBL" id="SSX13399.1"/>
    </source>
</evidence>
<sequence>QGLISLIAIKVYETPKSKWFKLHGKLGKENKKNRGELEVRLSFTVKAGSLVDLSKIDKNKSTPSLGGSLLSLSTLDKRKKIKDFAKSFGNKNMFKRKSKSSAETISLGGSSRSSSSLNKYNDESYSESLNDAGVISENDDEFIFDNLSQKGSTTSLGFSKDNSLSKRVPVNVVSDDSTKKLSGNKYNVNEQIECKTSTVDIHLKEKVEVELKNKKLSTNNYKTSEMYNTIELNEGKKNSPLSITLSRIGYNSNIKKEINEDNFNSHEKLANIKKQNFLSENISKKFESYSREELVMQ</sequence>
<dbReference type="EMBL" id="UFQS01002170">
    <property type="protein sequence ID" value="SSX13399.1"/>
    <property type="molecule type" value="Genomic_DNA"/>
</dbReference>
<dbReference type="EMBL" id="UFQT01002170">
    <property type="protein sequence ID" value="SSX32833.1"/>
    <property type="molecule type" value="Genomic_DNA"/>
</dbReference>